<protein>
    <submittedName>
        <fullName evidence="3">Tetratricopeptide repeat protein</fullName>
    </submittedName>
</protein>
<evidence type="ECO:0000313" key="4">
    <source>
        <dbReference type="Proteomes" id="UP000623926"/>
    </source>
</evidence>
<evidence type="ECO:0000259" key="2">
    <source>
        <dbReference type="Pfam" id="PF12770"/>
    </source>
</evidence>
<dbReference type="InterPro" id="IPR024983">
    <property type="entry name" value="CHAT_dom"/>
</dbReference>
<accession>A0ABD7CZL8</accession>
<reference evidence="3 4" key="1">
    <citation type="submission" date="2021-02" db="EMBL/GenBank/DDBJ databases">
        <title>FDA dAtabase for Regulatory Grade micrObial Sequences (FDA-ARGOS): Supporting development and validation of Infectious Disease Dx tests.</title>
        <authorList>
            <person name="Sproer C."/>
            <person name="Gronow S."/>
            <person name="Severitt S."/>
            <person name="Schroder I."/>
            <person name="Tallon L."/>
            <person name="Sadzewicz L."/>
            <person name="Zhao X."/>
            <person name="Boylan J."/>
            <person name="Ott S."/>
            <person name="Bowen H."/>
            <person name="Vavikolanu K."/>
            <person name="Mehta A."/>
            <person name="Aluvathingal J."/>
            <person name="Nadendla S."/>
            <person name="Lowell S."/>
            <person name="Myers T."/>
            <person name="Yan Y."/>
            <person name="Sichtig H."/>
        </authorList>
    </citation>
    <scope>NUCLEOTIDE SEQUENCE [LARGE SCALE GENOMIC DNA]</scope>
    <source>
        <strain evidence="3 4">FDAARGOS_1212</strain>
    </source>
</reference>
<dbReference type="RefSeq" id="WP_205030048.1">
    <property type="nucleotide sequence ID" value="NZ_CP070245.1"/>
</dbReference>
<evidence type="ECO:0000313" key="3">
    <source>
        <dbReference type="EMBL" id="QRV35850.1"/>
    </source>
</evidence>
<dbReference type="AlphaFoldDB" id="A0ABD7CZL8"/>
<feature type="region of interest" description="Disordered" evidence="1">
    <location>
        <begin position="374"/>
        <end position="447"/>
    </location>
</feature>
<dbReference type="Proteomes" id="UP000623926">
    <property type="component" value="Chromosome"/>
</dbReference>
<dbReference type="InterPro" id="IPR027417">
    <property type="entry name" value="P-loop_NTPase"/>
</dbReference>
<dbReference type="PANTHER" id="PTHR10098:SF108">
    <property type="entry name" value="TETRATRICOPEPTIDE REPEAT PROTEIN 28"/>
    <property type="match status" value="1"/>
</dbReference>
<dbReference type="SUPFAM" id="SSF48452">
    <property type="entry name" value="TPR-like"/>
    <property type="match status" value="2"/>
</dbReference>
<name>A0ABD7CZL8_9ACTN</name>
<dbReference type="PANTHER" id="PTHR10098">
    <property type="entry name" value="RAPSYN-RELATED"/>
    <property type="match status" value="1"/>
</dbReference>
<dbReference type="Gene3D" id="1.25.40.10">
    <property type="entry name" value="Tetratricopeptide repeat domain"/>
    <property type="match status" value="2"/>
</dbReference>
<dbReference type="SUPFAM" id="SSF52540">
    <property type="entry name" value="P-loop containing nucleoside triphosphate hydrolases"/>
    <property type="match status" value="1"/>
</dbReference>
<feature type="compositionally biased region" description="Polar residues" evidence="1">
    <location>
        <begin position="427"/>
        <end position="444"/>
    </location>
</feature>
<organism evidence="3 4">
    <name type="scientific">Streptomyces californicus</name>
    <dbReference type="NCBI Taxonomy" id="67351"/>
    <lineage>
        <taxon>Bacteria</taxon>
        <taxon>Bacillati</taxon>
        <taxon>Actinomycetota</taxon>
        <taxon>Actinomycetes</taxon>
        <taxon>Kitasatosporales</taxon>
        <taxon>Streptomycetaceae</taxon>
        <taxon>Streptomyces</taxon>
    </lineage>
</organism>
<dbReference type="EMBL" id="CP070245">
    <property type="protein sequence ID" value="QRV35850.1"/>
    <property type="molecule type" value="Genomic_DNA"/>
</dbReference>
<dbReference type="SMART" id="SM00028">
    <property type="entry name" value="TPR"/>
    <property type="match status" value="6"/>
</dbReference>
<feature type="domain" description="CHAT" evidence="2">
    <location>
        <begin position="86"/>
        <end position="353"/>
    </location>
</feature>
<proteinExistence type="predicted"/>
<feature type="region of interest" description="Disordered" evidence="1">
    <location>
        <begin position="762"/>
        <end position="793"/>
    </location>
</feature>
<dbReference type="Pfam" id="PF13424">
    <property type="entry name" value="TPR_12"/>
    <property type="match status" value="1"/>
</dbReference>
<feature type="compositionally biased region" description="Basic and acidic residues" evidence="1">
    <location>
        <begin position="774"/>
        <end position="783"/>
    </location>
</feature>
<sequence length="1267" mass="134065">MSDDPPSAAHPGPPHWRLRIGATAVTLGVGTRTVAEGPGADVPFSLAETVQALHRTYGAAARSGRRRSTGVPPPALTRRLGGLLAEAVGERAVRALTAASRSAEEKGHGLPLVIEAEPGRLDSLPWEALTLPGSPTPLALHPTVRPYRGFGGHHAPPPLDPPGRSLRLLVLLAGPRRSPGHREPLLDLDAETARLAAAMSRVPGRADLRVLSSGSLTALRAALAERPADIVHIVCHARPGELLLEDGAGDREPATADALWQAVRGAANVPAVVLAGCSTASPVNRAAVPDAGDHSRFLPGLAQSLTEAGVPAVVAMSAPVRDTYAGALMARMYAGLAGGRPWWEALHDARVEQERLRRAADDWLPEWHVPLLYAGPRHRPGKPDPTAAPPVRDSAGSAAPPVSDPAGSTTPPRNTPPGDTSPEDTPRGNTSPRDTPPGTASPQAPFTLPLGEFVGRRAHLRLALNVLADAGGGGLVVQGVGGVGKTAFVGELLRLRAFSGPLVLLKGPLGPDDVLRGAADALGGRTDDPRLRELGNPERPWPARLADLTHLTAAPGVRGGTNEAVHSGADGTARPLTVVLDDFEANLAHDHAGRFRFADPELAEFLAALTARSAGTSLVIVSRHPLPTVAGSAAPRLRRLPLPPLTPDETDLMRLRLPLSRRLPPTKWREIRRAIGGHPRTYAYLEALLGTGLAADDLAARVGRLGGGLDAARARVRGEVRPAVREALSLTAADTLLDDLLSALDPPTRTLLHRAAVHRTPVPASAFTADGDEDRGRDGDRDGNGNGDGNGEATRERLDALAGSGLLAEDGEGPAGTRLWSVHRWTAGELGRLRPEAALDAHRRAAAYTEGLFSDTGLPEAVRVDAAFESLHHLVSTGAHGEAGALGTRLCRVLHAMGRWTTERALCLRLLEWSEPGTEAEAFAHRQLGLIARDRGDMKKGREHLERALAVSTAADDPLGIAHAEHQLGSIEIEQGDHRVAHARYDRARTTFRALGRDRDAAAALYQLSMLNADGGRPAEARAGFTEAQQVFTRLEDHGSVSSCHRSLAYLAEDDGDLDAAMAHCRSALALCTATGDTAQAEELRNHIGTLYVLTGNYEAAHAEFDAALRSAVARDAPEEVARSHQHLGVCARHMGALDIAEEHTRTALELNRELDRVAAQAQCLKILAELARLRGRPLDGLAYARRALVLLGRTDDTAHRPDTHLTIGDCLRDLGRPVEARRYYTHGLTDARTTRTTEHARTALAALDATGTGPADQRLGAGPLTT</sequence>
<gene>
    <name evidence="3" type="ORF">I6J42_18640</name>
</gene>
<dbReference type="InterPro" id="IPR019734">
    <property type="entry name" value="TPR_rpt"/>
</dbReference>
<dbReference type="InterPro" id="IPR011990">
    <property type="entry name" value="TPR-like_helical_dom_sf"/>
</dbReference>
<dbReference type="Pfam" id="PF12770">
    <property type="entry name" value="CHAT"/>
    <property type="match status" value="1"/>
</dbReference>
<evidence type="ECO:0000256" key="1">
    <source>
        <dbReference type="SAM" id="MobiDB-lite"/>
    </source>
</evidence>